<feature type="transmembrane region" description="Helical" evidence="4">
    <location>
        <begin position="254"/>
        <end position="272"/>
    </location>
</feature>
<keyword evidence="4" id="KW-1133">Transmembrane helix</keyword>
<dbReference type="SMART" id="SM00298">
    <property type="entry name" value="CHROMO"/>
    <property type="match status" value="1"/>
</dbReference>
<reference evidence="7" key="1">
    <citation type="submission" date="2014-09" db="EMBL/GenBank/DDBJ databases">
        <authorList>
            <person name="Sharma Rahul"/>
            <person name="Thines Marco"/>
        </authorList>
    </citation>
    <scope>NUCLEOTIDE SEQUENCE [LARGE SCALE GENOMIC DNA]</scope>
</reference>
<keyword evidence="2" id="KW-0539">Nucleus</keyword>
<dbReference type="SUPFAM" id="SSF54160">
    <property type="entry name" value="Chromo domain-like"/>
    <property type="match status" value="1"/>
</dbReference>
<dbReference type="InterPro" id="IPR000953">
    <property type="entry name" value="Chromo/chromo_shadow_dom"/>
</dbReference>
<feature type="compositionally biased region" description="Low complexity" evidence="3">
    <location>
        <begin position="133"/>
        <end position="143"/>
    </location>
</feature>
<keyword evidence="7" id="KW-1185">Reference proteome</keyword>
<feature type="region of interest" description="Disordered" evidence="3">
    <location>
        <begin position="55"/>
        <end position="173"/>
    </location>
</feature>
<proteinExistence type="predicted"/>
<feature type="domain" description="Chromo" evidence="5">
    <location>
        <begin position="2"/>
        <end position="63"/>
    </location>
</feature>
<dbReference type="RefSeq" id="XP_024574715.1">
    <property type="nucleotide sequence ID" value="XM_024723772.1"/>
</dbReference>
<evidence type="ECO:0000256" key="3">
    <source>
        <dbReference type="SAM" id="MobiDB-lite"/>
    </source>
</evidence>
<accession>A0A0P1ABQ6</accession>
<feature type="transmembrane region" description="Helical" evidence="4">
    <location>
        <begin position="339"/>
        <end position="360"/>
    </location>
</feature>
<feature type="compositionally biased region" description="Basic residues" evidence="3">
    <location>
        <begin position="66"/>
        <end position="93"/>
    </location>
</feature>
<dbReference type="GeneID" id="36403481"/>
<evidence type="ECO:0000259" key="5">
    <source>
        <dbReference type="PROSITE" id="PS50013"/>
    </source>
</evidence>
<organism evidence="6 7">
    <name type="scientific">Plasmopara halstedii</name>
    <name type="common">Downy mildew of sunflower</name>
    <dbReference type="NCBI Taxonomy" id="4781"/>
    <lineage>
        <taxon>Eukaryota</taxon>
        <taxon>Sar</taxon>
        <taxon>Stramenopiles</taxon>
        <taxon>Oomycota</taxon>
        <taxon>Peronosporomycetes</taxon>
        <taxon>Peronosporales</taxon>
        <taxon>Peronosporaceae</taxon>
        <taxon>Plasmopara</taxon>
    </lineage>
</organism>
<evidence type="ECO:0000256" key="2">
    <source>
        <dbReference type="ARBA" id="ARBA00023242"/>
    </source>
</evidence>
<dbReference type="InterPro" id="IPR051219">
    <property type="entry name" value="Heterochromatin_chromo-domain"/>
</dbReference>
<dbReference type="GO" id="GO:0005634">
    <property type="term" value="C:nucleus"/>
    <property type="evidence" value="ECO:0007669"/>
    <property type="project" value="UniProtKB-SubCell"/>
</dbReference>
<dbReference type="PANTHER" id="PTHR22812">
    <property type="entry name" value="CHROMOBOX PROTEIN"/>
    <property type="match status" value="1"/>
</dbReference>
<dbReference type="Gene3D" id="2.40.50.40">
    <property type="match status" value="1"/>
</dbReference>
<dbReference type="InterPro" id="IPR016197">
    <property type="entry name" value="Chromo-like_dom_sf"/>
</dbReference>
<dbReference type="PROSITE" id="PS50013">
    <property type="entry name" value="CHROMO_2"/>
    <property type="match status" value="1"/>
</dbReference>
<keyword evidence="4" id="KW-0472">Membrane</keyword>
<protein>
    <submittedName>
        <fullName evidence="6">Heterochromatin-associated protein HP1 and related CHROMO domain proteins</fullName>
    </submittedName>
</protein>
<evidence type="ECO:0000256" key="1">
    <source>
        <dbReference type="ARBA" id="ARBA00004123"/>
    </source>
</evidence>
<feature type="transmembrane region" description="Helical" evidence="4">
    <location>
        <begin position="372"/>
        <end position="390"/>
    </location>
</feature>
<dbReference type="Pfam" id="PF00385">
    <property type="entry name" value="Chromo"/>
    <property type="match status" value="1"/>
</dbReference>
<sequence>MPDIERIVDRKLIKQRVHYLVIWKGFGRENNTWESRIDLMADGYSHVIKDFENQRRESDNLNSRGRSPRRSRSKSPGRSRSPSRSRSRRHRSRSVSVSRNLPESDNDDVKERKHKDSLANTSTPSQRRKSPRNNENNDSSNDQEGVRRRSSRKQVADETSPSTRFVSRMEDDEDSVLLRSTLAALVPQVREMTSNVSSARSDGNKKPVVLMYEEESGILCKSRDVKKTASSKSGATSAYKHTQISAGSKLMKSGYLMSIFSVAVVVGSLVASEMLAEVEDETKLWRKWLSFLTPVVALLLFFHQKNARASAKWVATGLAWRAAAELLLLLEVMPRQFEMMVAISTAVANISLLVALVSIFRNGEHKQSKATLVLVTIGILTLFLSDSWVISTGNTELRSRVILMSVAVLTIALSPIPMVSLEDDN</sequence>
<dbReference type="CDD" id="cd00024">
    <property type="entry name" value="CD_CSD"/>
    <property type="match status" value="1"/>
</dbReference>
<dbReference type="AlphaFoldDB" id="A0A0P1ABQ6"/>
<evidence type="ECO:0000256" key="4">
    <source>
        <dbReference type="SAM" id="Phobius"/>
    </source>
</evidence>
<dbReference type="STRING" id="4781.A0A0P1ABQ6"/>
<name>A0A0P1ABQ6_PLAHL</name>
<dbReference type="OMA" id="KWIAICL"/>
<evidence type="ECO:0000313" key="7">
    <source>
        <dbReference type="Proteomes" id="UP000054928"/>
    </source>
</evidence>
<dbReference type="Proteomes" id="UP000054928">
    <property type="component" value="Unassembled WGS sequence"/>
</dbReference>
<feature type="transmembrane region" description="Helical" evidence="4">
    <location>
        <begin position="284"/>
        <end position="302"/>
    </location>
</feature>
<feature type="transmembrane region" description="Helical" evidence="4">
    <location>
        <begin position="402"/>
        <end position="421"/>
    </location>
</feature>
<comment type="subcellular location">
    <subcellularLocation>
        <location evidence="1">Nucleus</location>
    </subcellularLocation>
</comment>
<evidence type="ECO:0000313" key="6">
    <source>
        <dbReference type="EMBL" id="CEG38346.1"/>
    </source>
</evidence>
<dbReference type="EMBL" id="CCYD01000321">
    <property type="protein sequence ID" value="CEG38346.1"/>
    <property type="molecule type" value="Genomic_DNA"/>
</dbReference>
<dbReference type="OrthoDB" id="2447764at2759"/>
<feature type="compositionally biased region" description="Basic and acidic residues" evidence="3">
    <location>
        <begin position="107"/>
        <end position="117"/>
    </location>
</feature>
<keyword evidence="4" id="KW-0812">Transmembrane</keyword>
<dbReference type="InterPro" id="IPR023780">
    <property type="entry name" value="Chromo_domain"/>
</dbReference>